<evidence type="ECO:0000259" key="10">
    <source>
        <dbReference type="PROSITE" id="PS50111"/>
    </source>
</evidence>
<keyword evidence="3 9" id="KW-0812">Transmembrane</keyword>
<comment type="caution">
    <text evidence="12">The sequence shown here is derived from an EMBL/GenBank/DDBJ whole genome shotgun (WGS) entry which is preliminary data.</text>
</comment>
<evidence type="ECO:0000313" key="12">
    <source>
        <dbReference type="EMBL" id="SEP58662.1"/>
    </source>
</evidence>
<dbReference type="PANTHER" id="PTHR32089">
    <property type="entry name" value="METHYL-ACCEPTING CHEMOTAXIS PROTEIN MCPB"/>
    <property type="match status" value="1"/>
</dbReference>
<feature type="transmembrane region" description="Helical" evidence="9">
    <location>
        <begin position="193"/>
        <end position="216"/>
    </location>
</feature>
<protein>
    <submittedName>
        <fullName evidence="12">Methyl-accepting chemotaxis sensory transducer with TarH sensor /methyl-accepting chemotaxis sensory transducer with Cache sensor</fullName>
    </submittedName>
</protein>
<dbReference type="Pfam" id="PF00015">
    <property type="entry name" value="MCPsignal"/>
    <property type="match status" value="1"/>
</dbReference>
<dbReference type="SMART" id="SM00283">
    <property type="entry name" value="MA"/>
    <property type="match status" value="1"/>
</dbReference>
<dbReference type="InterPro" id="IPR004089">
    <property type="entry name" value="MCPsignal_dom"/>
</dbReference>
<proteinExistence type="inferred from homology"/>
<dbReference type="GO" id="GO:0007165">
    <property type="term" value="P:signal transduction"/>
    <property type="evidence" value="ECO:0007669"/>
    <property type="project" value="UniProtKB-KW"/>
</dbReference>
<dbReference type="RefSeq" id="WP_089985084.1">
    <property type="nucleotide sequence ID" value="NZ_FMVP01000002.1"/>
</dbReference>
<dbReference type="SUPFAM" id="SSF58104">
    <property type="entry name" value="Methyl-accepting chemotaxis protein (MCP) signaling domain"/>
    <property type="match status" value="1"/>
</dbReference>
<feature type="domain" description="Methyl-accepting transducer" evidence="10">
    <location>
        <begin position="290"/>
        <end position="547"/>
    </location>
</feature>
<evidence type="ECO:0000256" key="2">
    <source>
        <dbReference type="ARBA" id="ARBA00022475"/>
    </source>
</evidence>
<dbReference type="CDD" id="cd06225">
    <property type="entry name" value="HAMP"/>
    <property type="match status" value="1"/>
</dbReference>
<dbReference type="InterPro" id="IPR033480">
    <property type="entry name" value="sCache_2"/>
</dbReference>
<keyword evidence="6 8" id="KW-0807">Transducer</keyword>
<organism evidence="12 13">
    <name type="scientific">Lysinibacillus fusiformis</name>
    <dbReference type="NCBI Taxonomy" id="28031"/>
    <lineage>
        <taxon>Bacteria</taxon>
        <taxon>Bacillati</taxon>
        <taxon>Bacillota</taxon>
        <taxon>Bacilli</taxon>
        <taxon>Bacillales</taxon>
        <taxon>Bacillaceae</taxon>
        <taxon>Lysinibacillus</taxon>
    </lineage>
</organism>
<dbReference type="EMBL" id="FOEL01000002">
    <property type="protein sequence ID" value="SEP58662.1"/>
    <property type="molecule type" value="Genomic_DNA"/>
</dbReference>
<dbReference type="InterPro" id="IPR003660">
    <property type="entry name" value="HAMP_dom"/>
</dbReference>
<dbReference type="SMART" id="SM01049">
    <property type="entry name" value="Cache_2"/>
    <property type="match status" value="1"/>
</dbReference>
<dbReference type="Proteomes" id="UP000199410">
    <property type="component" value="Unassembled WGS sequence"/>
</dbReference>
<reference evidence="12 13" key="1">
    <citation type="submission" date="2016-10" db="EMBL/GenBank/DDBJ databases">
        <authorList>
            <person name="Varghese N."/>
            <person name="Submissions S."/>
        </authorList>
    </citation>
    <scope>NUCLEOTIDE SEQUENCE [LARGE SCALE GENOMIC DNA]</scope>
    <source>
        <strain evidence="12 13">TC-13</strain>
    </source>
</reference>
<evidence type="ECO:0000259" key="11">
    <source>
        <dbReference type="PROSITE" id="PS50885"/>
    </source>
</evidence>
<accession>A0A1H8Z2T6</accession>
<evidence type="ECO:0000313" key="13">
    <source>
        <dbReference type="Proteomes" id="UP000199410"/>
    </source>
</evidence>
<comment type="similarity">
    <text evidence="7">Belongs to the methyl-accepting chemotaxis (MCP) protein family.</text>
</comment>
<dbReference type="SMART" id="SM00304">
    <property type="entry name" value="HAMP"/>
    <property type="match status" value="1"/>
</dbReference>
<dbReference type="Gene3D" id="6.10.340.10">
    <property type="match status" value="1"/>
</dbReference>
<dbReference type="PROSITE" id="PS50885">
    <property type="entry name" value="HAMP"/>
    <property type="match status" value="1"/>
</dbReference>
<dbReference type="Pfam" id="PF00672">
    <property type="entry name" value="HAMP"/>
    <property type="match status" value="1"/>
</dbReference>
<dbReference type="GO" id="GO:0005886">
    <property type="term" value="C:plasma membrane"/>
    <property type="evidence" value="ECO:0007669"/>
    <property type="project" value="UniProtKB-SubCell"/>
</dbReference>
<keyword evidence="4 9" id="KW-1133">Transmembrane helix</keyword>
<dbReference type="CDD" id="cd18774">
    <property type="entry name" value="PDC2_HK_sensor"/>
    <property type="match status" value="1"/>
</dbReference>
<evidence type="ECO:0000256" key="8">
    <source>
        <dbReference type="PROSITE-ProRule" id="PRU00284"/>
    </source>
</evidence>
<comment type="subcellular location">
    <subcellularLocation>
        <location evidence="1">Cell membrane</location>
        <topology evidence="1">Multi-pass membrane protein</topology>
    </subcellularLocation>
</comment>
<dbReference type="PANTHER" id="PTHR32089:SF112">
    <property type="entry name" value="LYSOZYME-LIKE PROTEIN-RELATED"/>
    <property type="match status" value="1"/>
</dbReference>
<feature type="domain" description="HAMP" evidence="11">
    <location>
        <begin position="218"/>
        <end position="271"/>
    </location>
</feature>
<evidence type="ECO:0000256" key="1">
    <source>
        <dbReference type="ARBA" id="ARBA00004651"/>
    </source>
</evidence>
<evidence type="ECO:0000256" key="7">
    <source>
        <dbReference type="ARBA" id="ARBA00029447"/>
    </source>
</evidence>
<dbReference type="Pfam" id="PF17200">
    <property type="entry name" value="sCache_2"/>
    <property type="match status" value="1"/>
</dbReference>
<keyword evidence="5 9" id="KW-0472">Membrane</keyword>
<keyword evidence="2" id="KW-1003">Cell membrane</keyword>
<gene>
    <name evidence="12" type="ORF">SAMN02787113_00099</name>
</gene>
<sequence>MKIRTKLIIISLSLLLIPGLIIGVSSYNSANKHLDDLGERMLKNNVEMALQLIDSMNYAVQIGEITLEEAQEKVKQNLIGDLRTDGTREITTNVDLGEDGYFAIYGADGDRIAHPFSEGENAWESVDSHGVYMVQNMINAAQNGGDFTYYARAMPNDPDAEEDKIAYSAIDPNWGWVVSASSFMASFNHGIHLIQYTIITTLSISILIGVIVIFLFSRHLAIPVQMITDRVEKIANQHLTFTYLNVKNKDELGILATGINTMTTNLRGMIETVSNSAEQVAATSEQLTASSEQTSAASDEITKAIQQISTGQEKQLVGMKEANHSVTEISSSLTAITKNIKELNDLSIETSKVSLSGNEVITQSVEQMNQINKQNLMTNKAMLLLESKSQEIGEIINVITSIAAQTNLLALNAAIEAARAGEQGKGFAVVADEVRKLAEESGNAANNISTLIGEIQLHTQNTVQIVNEGKSVVETGIRYVANAGKTFDEIAADVDMINNKLSSVSTEIQEINANTEILVNEILKTKDVTDQSSSYTQQVVAAAEEQSATMIEMTFASRSLAEMSQELQNLVSNFKTNE</sequence>
<dbReference type="Gene3D" id="3.30.450.20">
    <property type="entry name" value="PAS domain"/>
    <property type="match status" value="1"/>
</dbReference>
<dbReference type="PROSITE" id="PS50111">
    <property type="entry name" value="CHEMOTAXIS_TRANSDUC_2"/>
    <property type="match status" value="1"/>
</dbReference>
<evidence type="ECO:0000256" key="6">
    <source>
        <dbReference type="ARBA" id="ARBA00023224"/>
    </source>
</evidence>
<evidence type="ECO:0000256" key="5">
    <source>
        <dbReference type="ARBA" id="ARBA00023136"/>
    </source>
</evidence>
<dbReference type="CDD" id="cd11386">
    <property type="entry name" value="MCP_signal"/>
    <property type="match status" value="1"/>
</dbReference>
<evidence type="ECO:0000256" key="9">
    <source>
        <dbReference type="SAM" id="Phobius"/>
    </source>
</evidence>
<evidence type="ECO:0000256" key="3">
    <source>
        <dbReference type="ARBA" id="ARBA00022692"/>
    </source>
</evidence>
<evidence type="ECO:0000256" key="4">
    <source>
        <dbReference type="ARBA" id="ARBA00022989"/>
    </source>
</evidence>
<dbReference type="Gene3D" id="1.10.287.950">
    <property type="entry name" value="Methyl-accepting chemotaxis protein"/>
    <property type="match status" value="1"/>
</dbReference>
<name>A0A1H8Z2T6_9BACI</name>
<dbReference type="AlphaFoldDB" id="A0A1H8Z2T6"/>